<evidence type="ECO:0000256" key="2">
    <source>
        <dbReference type="ARBA" id="ARBA00009156"/>
    </source>
</evidence>
<dbReference type="InterPro" id="IPR018485">
    <property type="entry name" value="FGGY_C"/>
</dbReference>
<evidence type="ECO:0000256" key="3">
    <source>
        <dbReference type="ARBA" id="ARBA00012099"/>
    </source>
</evidence>
<dbReference type="Pfam" id="PF02782">
    <property type="entry name" value="FGGY_C"/>
    <property type="match status" value="1"/>
</dbReference>
<feature type="domain" description="Carbohydrate kinase FGGY C-terminal" evidence="12">
    <location>
        <begin position="267"/>
        <end position="456"/>
    </location>
</feature>
<dbReference type="InterPro" id="IPR005999">
    <property type="entry name" value="Glycerol_kin"/>
</dbReference>
<evidence type="ECO:0000259" key="12">
    <source>
        <dbReference type="Pfam" id="PF02782"/>
    </source>
</evidence>
<dbReference type="GO" id="GO:0006071">
    <property type="term" value="P:glycerol metabolic process"/>
    <property type="evidence" value="ECO:0007669"/>
    <property type="project" value="UniProtKB-KW"/>
</dbReference>
<keyword evidence="14" id="KW-1185">Reference proteome</keyword>
<dbReference type="InterPro" id="IPR042018">
    <property type="entry name" value="GK1-3_metazoan-type"/>
</dbReference>
<accession>A0A9N8WGJ9</accession>
<dbReference type="CDD" id="cd07792">
    <property type="entry name" value="ASKHA_NBD_FGGY_GK1-3-like"/>
    <property type="match status" value="1"/>
</dbReference>
<keyword evidence="5" id="KW-0547">Nucleotide-binding</keyword>
<evidence type="ECO:0000256" key="5">
    <source>
        <dbReference type="ARBA" id="ARBA00022741"/>
    </source>
</evidence>
<evidence type="ECO:0000313" key="13">
    <source>
        <dbReference type="EMBL" id="CAG8483818.1"/>
    </source>
</evidence>
<organism evidence="13 14">
    <name type="scientific">Cetraspora pellucida</name>
    <dbReference type="NCBI Taxonomy" id="1433469"/>
    <lineage>
        <taxon>Eukaryota</taxon>
        <taxon>Fungi</taxon>
        <taxon>Fungi incertae sedis</taxon>
        <taxon>Mucoromycota</taxon>
        <taxon>Glomeromycotina</taxon>
        <taxon>Glomeromycetes</taxon>
        <taxon>Diversisporales</taxon>
        <taxon>Gigasporaceae</taxon>
        <taxon>Cetraspora</taxon>
    </lineage>
</organism>
<dbReference type="NCBIfam" id="NF000756">
    <property type="entry name" value="PRK00047.1"/>
    <property type="match status" value="1"/>
</dbReference>
<evidence type="ECO:0000256" key="4">
    <source>
        <dbReference type="ARBA" id="ARBA00022679"/>
    </source>
</evidence>
<evidence type="ECO:0000256" key="6">
    <source>
        <dbReference type="ARBA" id="ARBA00022777"/>
    </source>
</evidence>
<dbReference type="PANTHER" id="PTHR10196:SF69">
    <property type="entry name" value="GLYCEROL KINASE"/>
    <property type="match status" value="1"/>
</dbReference>
<dbReference type="FunFam" id="3.30.420.40:FF:000085">
    <property type="entry name" value="Glycerol kinase 2"/>
    <property type="match status" value="1"/>
</dbReference>
<dbReference type="FunFam" id="3.30.420.40:FF:000086">
    <property type="entry name" value="Glycerol kinase"/>
    <property type="match status" value="1"/>
</dbReference>
<feature type="domain" description="Carbohydrate kinase FGGY N-terminal" evidence="11">
    <location>
        <begin position="4"/>
        <end position="257"/>
    </location>
</feature>
<dbReference type="PROSITE" id="PS00933">
    <property type="entry name" value="FGGY_KINASES_1"/>
    <property type="match status" value="1"/>
</dbReference>
<dbReference type="GO" id="GO:0006641">
    <property type="term" value="P:triglyceride metabolic process"/>
    <property type="evidence" value="ECO:0007669"/>
    <property type="project" value="TreeGrafter"/>
</dbReference>
<keyword evidence="8" id="KW-0067">ATP-binding</keyword>
<evidence type="ECO:0000256" key="7">
    <source>
        <dbReference type="ARBA" id="ARBA00022798"/>
    </source>
</evidence>
<dbReference type="EMBL" id="CAJVQA010000637">
    <property type="protein sequence ID" value="CAG8483818.1"/>
    <property type="molecule type" value="Genomic_DNA"/>
</dbReference>
<dbReference type="SUPFAM" id="SSF53067">
    <property type="entry name" value="Actin-like ATPase domain"/>
    <property type="match status" value="2"/>
</dbReference>
<dbReference type="PROSITE" id="PS00445">
    <property type="entry name" value="FGGY_KINASES_2"/>
    <property type="match status" value="1"/>
</dbReference>
<evidence type="ECO:0000256" key="9">
    <source>
        <dbReference type="ARBA" id="ARBA00043149"/>
    </source>
</evidence>
<dbReference type="NCBIfam" id="TIGR01311">
    <property type="entry name" value="glycerol_kin"/>
    <property type="match status" value="1"/>
</dbReference>
<keyword evidence="6 10" id="KW-0418">Kinase</keyword>
<dbReference type="PANTHER" id="PTHR10196">
    <property type="entry name" value="SUGAR KINASE"/>
    <property type="match status" value="1"/>
</dbReference>
<dbReference type="Pfam" id="PF00370">
    <property type="entry name" value="FGGY_N"/>
    <property type="match status" value="1"/>
</dbReference>
<keyword evidence="7" id="KW-0319">Glycerol metabolism</keyword>
<evidence type="ECO:0000313" key="14">
    <source>
        <dbReference type="Proteomes" id="UP000789759"/>
    </source>
</evidence>
<dbReference type="GO" id="GO:0004370">
    <property type="term" value="F:glycerol kinase activity"/>
    <property type="evidence" value="ECO:0007669"/>
    <property type="project" value="UniProtKB-EC"/>
</dbReference>
<dbReference type="GO" id="GO:0046167">
    <property type="term" value="P:glycerol-3-phosphate biosynthetic process"/>
    <property type="evidence" value="ECO:0007669"/>
    <property type="project" value="TreeGrafter"/>
</dbReference>
<dbReference type="GO" id="GO:0005524">
    <property type="term" value="F:ATP binding"/>
    <property type="evidence" value="ECO:0007669"/>
    <property type="project" value="UniProtKB-KW"/>
</dbReference>
<dbReference type="GO" id="GO:0005739">
    <property type="term" value="C:mitochondrion"/>
    <property type="evidence" value="ECO:0007669"/>
    <property type="project" value="TreeGrafter"/>
</dbReference>
<dbReference type="InterPro" id="IPR018483">
    <property type="entry name" value="Carb_kinase_FGGY_CS"/>
</dbReference>
<comment type="similarity">
    <text evidence="2 10">Belongs to the FGGY kinase family.</text>
</comment>
<comment type="pathway">
    <text evidence="1">Polyol metabolism; glycerol degradation via glycerol kinase pathway; sn-glycerol 3-phosphate from glycerol: step 1/1.</text>
</comment>
<evidence type="ECO:0000256" key="8">
    <source>
        <dbReference type="ARBA" id="ARBA00022840"/>
    </source>
</evidence>
<evidence type="ECO:0000256" key="10">
    <source>
        <dbReference type="RuleBase" id="RU003733"/>
    </source>
</evidence>
<dbReference type="InterPro" id="IPR018484">
    <property type="entry name" value="FGGY_N"/>
</dbReference>
<evidence type="ECO:0000256" key="1">
    <source>
        <dbReference type="ARBA" id="ARBA00005190"/>
    </source>
</evidence>
<sequence length="508" mass="56286">MPSYIGAIDQGTTSSRFLIFDENGKIVAIHQIEFPQYYPHPGWIEHNPNEILDTVSKCVNDAINQFLNDKTRSIKDIKAIGITNQRETFIAWDKNTGKPLYNAIVWCDVRTLDLVHNLTEQIEHGVDIFRKSCGLPISTYFSAVKLLWMIKNVPAVRDAHNNDTLLVGTVDTWLIWNLTGGINGGLHITDVTNASRTMFMDLNTLEWNQHILDFFNVKKCCLPKICSSSEVYGHIKIRDTEIPIAGILGDQQAALVGQKCFKSGEAKNTYGTGCFMLFNTGTTPFFSKTGLLTTVGYKFGNMPPVYALEGSIAVAGSAIKWLRDNLGIIKESKDINSLAALTPDTGGVYFVTAFSGLYAPYWRDDARGCIVGITQYTKKEHIARATLEATCFQTRAILDAMNSDSGHPLTYLKVDGGMTVSDLCMQIQADILGIDVERPAMRETTALGAAIAAGLAVGVWKSLSDLDKVNSNDNDVFKPQISSDNSTQRYQLWQKAVEKSFDNQYELD</sequence>
<dbReference type="AlphaFoldDB" id="A0A9N8WGJ9"/>
<dbReference type="InterPro" id="IPR043129">
    <property type="entry name" value="ATPase_NBD"/>
</dbReference>
<gene>
    <name evidence="13" type="ORF">CPELLU_LOCUS1648</name>
</gene>
<reference evidence="13" key="1">
    <citation type="submission" date="2021-06" db="EMBL/GenBank/DDBJ databases">
        <authorList>
            <person name="Kallberg Y."/>
            <person name="Tangrot J."/>
            <person name="Rosling A."/>
        </authorList>
    </citation>
    <scope>NUCLEOTIDE SEQUENCE</scope>
    <source>
        <strain evidence="13">FL966</strain>
    </source>
</reference>
<keyword evidence="4 10" id="KW-0808">Transferase</keyword>
<dbReference type="Proteomes" id="UP000789759">
    <property type="component" value="Unassembled WGS sequence"/>
</dbReference>
<name>A0A9N8WGJ9_9GLOM</name>
<dbReference type="Gene3D" id="3.30.420.40">
    <property type="match status" value="2"/>
</dbReference>
<dbReference type="InterPro" id="IPR000577">
    <property type="entry name" value="Carb_kinase_FGGY"/>
</dbReference>
<proteinExistence type="inferred from homology"/>
<protein>
    <recommendedName>
        <fullName evidence="3">glycerol kinase</fullName>
        <ecNumber evidence="3">2.7.1.30</ecNumber>
    </recommendedName>
    <alternativeName>
        <fullName evidence="9">ATP:glycerol 3-phosphotransferase</fullName>
    </alternativeName>
</protein>
<dbReference type="PIRSF" id="PIRSF000538">
    <property type="entry name" value="GlpK"/>
    <property type="match status" value="1"/>
</dbReference>
<evidence type="ECO:0000259" key="11">
    <source>
        <dbReference type="Pfam" id="PF00370"/>
    </source>
</evidence>
<dbReference type="OrthoDB" id="5422795at2759"/>
<dbReference type="EC" id="2.7.1.30" evidence="3"/>
<comment type="caution">
    <text evidence="13">The sequence shown here is derived from an EMBL/GenBank/DDBJ whole genome shotgun (WGS) entry which is preliminary data.</text>
</comment>